<sequence length="283" mass="33999">MPKVTIYDTKFCVGRGDLPYSFQREGNPHWENFKALMCFLGSIGFYVSEDKEMKKKFPSLSETNRVGGFDDLRFKARYAPNIFKIEFYQDVFHENPHGGFYDFDKYGKMPYLIQKRYDWTMEKLLNYFEKCGYSIEFGKNTCKGAAFIVHDYIRSWHHPQENWFFLKAVDGQTAKYEINGTDRDGNTLRNGETKYFRDWSGYLLRGKVYHNINNMWWVLLADGKVRNVACFDLFDLKETDFRGRRKEHRPPKEYVERKEQLSLCSVKELERELKRRRRKKKNE</sequence>
<proteinExistence type="predicted"/>
<gene>
    <name evidence="1" type="ORF">KGMB03357_21910</name>
</gene>
<protein>
    <submittedName>
        <fullName evidence="1">Uncharacterized protein</fullName>
    </submittedName>
</protein>
<dbReference type="EMBL" id="BHVZ01000014">
    <property type="protein sequence ID" value="GCB30530.1"/>
    <property type="molecule type" value="Genomic_DNA"/>
</dbReference>
<comment type="caution">
    <text evidence="1">The sequence shown here is derived from an EMBL/GenBank/DDBJ whole genome shotgun (WGS) entry which is preliminary data.</text>
</comment>
<reference evidence="1 2" key="1">
    <citation type="submission" date="2018-10" db="EMBL/GenBank/DDBJ databases">
        <title>Draft Genome Sequence of Anaerotignum sp. KCTC 15736.</title>
        <authorList>
            <person name="Choi S.H."/>
            <person name="Kim J.S."/>
            <person name="Kang S.W."/>
            <person name="Lee J.S."/>
            <person name="Park S.H."/>
        </authorList>
    </citation>
    <scope>NUCLEOTIDE SEQUENCE [LARGE SCALE GENOMIC DNA]</scope>
    <source>
        <strain evidence="1 2">KCTC 15736</strain>
    </source>
</reference>
<evidence type="ECO:0000313" key="2">
    <source>
        <dbReference type="Proteomes" id="UP000287361"/>
    </source>
</evidence>
<evidence type="ECO:0000313" key="1">
    <source>
        <dbReference type="EMBL" id="GCB30530.1"/>
    </source>
</evidence>
<organism evidence="1 2">
    <name type="scientific">Anaerotignum faecicola</name>
    <dbReference type="NCBI Taxonomy" id="2358141"/>
    <lineage>
        <taxon>Bacteria</taxon>
        <taxon>Bacillati</taxon>
        <taxon>Bacillota</taxon>
        <taxon>Clostridia</taxon>
        <taxon>Lachnospirales</taxon>
        <taxon>Anaerotignaceae</taxon>
        <taxon>Anaerotignum</taxon>
    </lineage>
</organism>
<name>A0A401LG87_9FIRM</name>
<dbReference type="Proteomes" id="UP000287361">
    <property type="component" value="Unassembled WGS sequence"/>
</dbReference>
<dbReference type="OrthoDB" id="2900194at2"/>
<keyword evidence="2" id="KW-1185">Reference proteome</keyword>
<accession>A0A401LG87</accession>
<dbReference type="AlphaFoldDB" id="A0A401LG87"/>